<dbReference type="AlphaFoldDB" id="A0A1W2G539"/>
<dbReference type="InterPro" id="IPR017926">
    <property type="entry name" value="GATASE"/>
</dbReference>
<accession>A0A1W2G539</accession>
<dbReference type="FunFam" id="3.40.50.880:FF:000003">
    <property type="entry name" value="Anthranilate synthase component II"/>
    <property type="match status" value="1"/>
</dbReference>
<evidence type="ECO:0000256" key="1">
    <source>
        <dbReference type="ARBA" id="ARBA00022962"/>
    </source>
</evidence>
<keyword evidence="4" id="KW-1185">Reference proteome</keyword>
<dbReference type="SUPFAM" id="SSF52317">
    <property type="entry name" value="Class I glutamine amidotransferase-like"/>
    <property type="match status" value="1"/>
</dbReference>
<dbReference type="GO" id="GO:0000162">
    <property type="term" value="P:L-tryptophan biosynthetic process"/>
    <property type="evidence" value="ECO:0007669"/>
    <property type="project" value="TreeGrafter"/>
</dbReference>
<dbReference type="PRINTS" id="PR00096">
    <property type="entry name" value="GATASE"/>
</dbReference>
<dbReference type="InterPro" id="IPR050472">
    <property type="entry name" value="Anth_synth/Amidotransfase"/>
</dbReference>
<feature type="domain" description="Glutamine amidotransferase" evidence="2">
    <location>
        <begin position="4"/>
        <end position="186"/>
    </location>
</feature>
<dbReference type="Gene3D" id="3.40.50.880">
    <property type="match status" value="1"/>
</dbReference>
<dbReference type="Proteomes" id="UP000192472">
    <property type="component" value="Unassembled WGS sequence"/>
</dbReference>
<dbReference type="EMBL" id="FWYF01000001">
    <property type="protein sequence ID" value="SMD31644.1"/>
    <property type="molecule type" value="Genomic_DNA"/>
</dbReference>
<dbReference type="CDD" id="cd01743">
    <property type="entry name" value="GATase1_Anthranilate_Synthase"/>
    <property type="match status" value="1"/>
</dbReference>
<dbReference type="PANTHER" id="PTHR43418">
    <property type="entry name" value="MULTIFUNCTIONAL TRYPTOPHAN BIOSYNTHESIS PROTEIN-RELATED"/>
    <property type="match status" value="1"/>
</dbReference>
<dbReference type="PRINTS" id="PR00097">
    <property type="entry name" value="ANTSNTHASEII"/>
</dbReference>
<dbReference type="PROSITE" id="PS51273">
    <property type="entry name" value="GATASE_TYPE_1"/>
    <property type="match status" value="1"/>
</dbReference>
<dbReference type="GO" id="GO:0005829">
    <property type="term" value="C:cytosol"/>
    <property type="evidence" value="ECO:0007669"/>
    <property type="project" value="TreeGrafter"/>
</dbReference>
<dbReference type="OrthoDB" id="9786812at2"/>
<organism evidence="3 4">
    <name type="scientific">Reichenbachiella faecimaris</name>
    <dbReference type="NCBI Taxonomy" id="692418"/>
    <lineage>
        <taxon>Bacteria</taxon>
        <taxon>Pseudomonadati</taxon>
        <taxon>Bacteroidota</taxon>
        <taxon>Cytophagia</taxon>
        <taxon>Cytophagales</taxon>
        <taxon>Reichenbachiellaceae</taxon>
        <taxon>Reichenbachiella</taxon>
    </lineage>
</organism>
<dbReference type="STRING" id="692418.SAMN04488029_0007"/>
<evidence type="ECO:0000259" key="2">
    <source>
        <dbReference type="Pfam" id="PF00117"/>
    </source>
</evidence>
<dbReference type="RefSeq" id="WP_084370378.1">
    <property type="nucleotide sequence ID" value="NZ_FWYF01000001.1"/>
</dbReference>
<dbReference type="Pfam" id="PF00117">
    <property type="entry name" value="GATase"/>
    <property type="match status" value="1"/>
</dbReference>
<dbReference type="PRINTS" id="PR00099">
    <property type="entry name" value="CPSGATASE"/>
</dbReference>
<gene>
    <name evidence="3" type="ORF">SAMN04488029_0007</name>
</gene>
<protein>
    <submittedName>
        <fullName evidence="3">Anthranilate synthase component 2</fullName>
    </submittedName>
</protein>
<keyword evidence="1" id="KW-0315">Glutamine amidotransferase</keyword>
<reference evidence="3 4" key="1">
    <citation type="submission" date="2017-04" db="EMBL/GenBank/DDBJ databases">
        <authorList>
            <person name="Afonso C.L."/>
            <person name="Miller P.J."/>
            <person name="Scott M.A."/>
            <person name="Spackman E."/>
            <person name="Goraichik I."/>
            <person name="Dimitrov K.M."/>
            <person name="Suarez D.L."/>
            <person name="Swayne D.E."/>
        </authorList>
    </citation>
    <scope>NUCLEOTIDE SEQUENCE [LARGE SCALE GENOMIC DNA]</scope>
    <source>
        <strain evidence="3 4">DSM 26133</strain>
    </source>
</reference>
<sequence>MKTLVLDNYDSFTYNLVHILRELEGDENMEVFRNDEIAIDEVGKYDRILLSPGPGLPSDSGILLEVIKKYAKDKSIFGVCLGHQAIGEIFGAKLYNLPTVLHGIATNVKVDGEDRLFNGMPANFKVCRYHSWAIDPKQIGDLKVTAVDDNGEVMAIAHKEYDVKGVQFHPESILTEHGIKLMENWIKA</sequence>
<dbReference type="InterPro" id="IPR029062">
    <property type="entry name" value="Class_I_gatase-like"/>
</dbReference>
<dbReference type="NCBIfam" id="TIGR00566">
    <property type="entry name" value="trpG_papA"/>
    <property type="match status" value="1"/>
</dbReference>
<name>A0A1W2G539_REIFA</name>
<evidence type="ECO:0000313" key="3">
    <source>
        <dbReference type="EMBL" id="SMD31644.1"/>
    </source>
</evidence>
<dbReference type="GO" id="GO:0004049">
    <property type="term" value="F:anthranilate synthase activity"/>
    <property type="evidence" value="ECO:0007669"/>
    <property type="project" value="TreeGrafter"/>
</dbReference>
<evidence type="ECO:0000313" key="4">
    <source>
        <dbReference type="Proteomes" id="UP000192472"/>
    </source>
</evidence>
<dbReference type="InterPro" id="IPR006221">
    <property type="entry name" value="TrpG/PapA_dom"/>
</dbReference>
<dbReference type="PANTHER" id="PTHR43418:SF4">
    <property type="entry name" value="MULTIFUNCTIONAL TRYPTOPHAN BIOSYNTHESIS PROTEIN"/>
    <property type="match status" value="1"/>
</dbReference>
<proteinExistence type="predicted"/>